<feature type="compositionally biased region" description="Low complexity" evidence="1">
    <location>
        <begin position="10"/>
        <end position="42"/>
    </location>
</feature>
<dbReference type="AlphaFoldDB" id="A0ABD1LFH5"/>
<keyword evidence="3" id="KW-1185">Reference proteome</keyword>
<feature type="region of interest" description="Disordered" evidence="1">
    <location>
        <begin position="114"/>
        <end position="176"/>
    </location>
</feature>
<feature type="compositionally biased region" description="Basic and acidic residues" evidence="1">
    <location>
        <begin position="163"/>
        <end position="176"/>
    </location>
</feature>
<reference evidence="2 3" key="1">
    <citation type="submission" date="2024-08" db="EMBL/GenBank/DDBJ databases">
        <title>Insights into the chromosomal genome structure of Flemingia macrophylla.</title>
        <authorList>
            <person name="Ding Y."/>
            <person name="Zhao Y."/>
            <person name="Bi W."/>
            <person name="Wu M."/>
            <person name="Zhao G."/>
            <person name="Gong Y."/>
            <person name="Li W."/>
            <person name="Zhang P."/>
        </authorList>
    </citation>
    <scope>NUCLEOTIDE SEQUENCE [LARGE SCALE GENOMIC DNA]</scope>
    <source>
        <strain evidence="2">DYQJB</strain>
        <tissue evidence="2">Leaf</tissue>
    </source>
</reference>
<sequence>MKSESGGGSDSECSSSSSERSSGGASTSSRSSGGSEDSGSTEAKQREQWVLSLIGKITPTPTPHQVNLGPVVVPTYEWVDGSVGVYQSWYGYEAGLKSLFKHVHVVTFLTGTDPIHFPPQQQQPEPTPQDPNAMSLDEPTQEEQHQQQDPEEEVEDEDEEDDLQKPETLEEDQPHT</sequence>
<dbReference type="Proteomes" id="UP001603857">
    <property type="component" value="Unassembled WGS sequence"/>
</dbReference>
<protein>
    <submittedName>
        <fullName evidence="2">Uncharacterized protein</fullName>
    </submittedName>
</protein>
<organism evidence="2 3">
    <name type="scientific">Flemingia macrophylla</name>
    <dbReference type="NCBI Taxonomy" id="520843"/>
    <lineage>
        <taxon>Eukaryota</taxon>
        <taxon>Viridiplantae</taxon>
        <taxon>Streptophyta</taxon>
        <taxon>Embryophyta</taxon>
        <taxon>Tracheophyta</taxon>
        <taxon>Spermatophyta</taxon>
        <taxon>Magnoliopsida</taxon>
        <taxon>eudicotyledons</taxon>
        <taxon>Gunneridae</taxon>
        <taxon>Pentapetalae</taxon>
        <taxon>rosids</taxon>
        <taxon>fabids</taxon>
        <taxon>Fabales</taxon>
        <taxon>Fabaceae</taxon>
        <taxon>Papilionoideae</taxon>
        <taxon>50 kb inversion clade</taxon>
        <taxon>NPAAA clade</taxon>
        <taxon>indigoferoid/millettioid clade</taxon>
        <taxon>Phaseoleae</taxon>
        <taxon>Flemingia</taxon>
    </lineage>
</organism>
<evidence type="ECO:0000256" key="1">
    <source>
        <dbReference type="SAM" id="MobiDB-lite"/>
    </source>
</evidence>
<evidence type="ECO:0000313" key="3">
    <source>
        <dbReference type="Proteomes" id="UP001603857"/>
    </source>
</evidence>
<dbReference type="EMBL" id="JBGMDY010000009">
    <property type="protein sequence ID" value="KAL2322217.1"/>
    <property type="molecule type" value="Genomic_DNA"/>
</dbReference>
<accession>A0ABD1LFH5</accession>
<evidence type="ECO:0000313" key="2">
    <source>
        <dbReference type="EMBL" id="KAL2322217.1"/>
    </source>
</evidence>
<gene>
    <name evidence="2" type="ORF">Fmac_026596</name>
</gene>
<name>A0ABD1LFH5_9FABA</name>
<feature type="compositionally biased region" description="Acidic residues" evidence="1">
    <location>
        <begin position="149"/>
        <end position="162"/>
    </location>
</feature>
<proteinExistence type="predicted"/>
<feature type="region of interest" description="Disordered" evidence="1">
    <location>
        <begin position="1"/>
        <end position="47"/>
    </location>
</feature>
<comment type="caution">
    <text evidence="2">The sequence shown here is derived from an EMBL/GenBank/DDBJ whole genome shotgun (WGS) entry which is preliminary data.</text>
</comment>